<keyword evidence="3" id="KW-1185">Reference proteome</keyword>
<dbReference type="STRING" id="1314782.A0A165VLG0"/>
<feature type="region of interest" description="Disordered" evidence="1">
    <location>
        <begin position="1"/>
        <end position="61"/>
    </location>
</feature>
<accession>A0A165VLG0</accession>
<sequence length="405" mass="45433">MADNDRPKRPLPKFSKRVLEPEDDERQAWPSFLEAPEGQERNPHLQKTRRGPTPTVAPRGDKITYTEGEFDRIVISYYDLLGNLSPNAKAAVQADPEKYLAILLHGGGRAFLLTHPLAAKTVQQNIIDLQIASVSDAEAGPEFMSAVRVHFPEACFNHDSREWYDKPWTIPAEGVTDAARHFLLWQQTFAFSKDSAWHVVPFDRDLMPWLITTVSGSAIDDGSLSKTELLRRIKCMLVEDSMFLNMCDRHLAAQGVAGSVRSRTIKALSTFNLTPVEFTNTRANRETVMVLTGEPITHDKDDHFAWLRLIRSKNYTVGFDTVVTGRRWDPCAGCKSELHPVDECSFAKTFGWFGPSADDMKHMVVTAKSSMRKDDAPTKKPQQRTGRGGNPSDRPQGRGARRGKA</sequence>
<proteinExistence type="predicted"/>
<name>A0A165VLG0_9AGAM</name>
<dbReference type="EMBL" id="KV425553">
    <property type="protein sequence ID" value="KZT29848.1"/>
    <property type="molecule type" value="Genomic_DNA"/>
</dbReference>
<dbReference type="Proteomes" id="UP000076761">
    <property type="component" value="Unassembled WGS sequence"/>
</dbReference>
<dbReference type="AlphaFoldDB" id="A0A165VLG0"/>
<dbReference type="OrthoDB" id="2755229at2759"/>
<evidence type="ECO:0000313" key="2">
    <source>
        <dbReference type="EMBL" id="KZT29848.1"/>
    </source>
</evidence>
<feature type="region of interest" description="Disordered" evidence="1">
    <location>
        <begin position="366"/>
        <end position="405"/>
    </location>
</feature>
<evidence type="ECO:0000313" key="3">
    <source>
        <dbReference type="Proteomes" id="UP000076761"/>
    </source>
</evidence>
<evidence type="ECO:0000256" key="1">
    <source>
        <dbReference type="SAM" id="MobiDB-lite"/>
    </source>
</evidence>
<reference evidence="2 3" key="1">
    <citation type="journal article" date="2016" name="Mol. Biol. Evol.">
        <title>Comparative Genomics of Early-Diverging Mushroom-Forming Fungi Provides Insights into the Origins of Lignocellulose Decay Capabilities.</title>
        <authorList>
            <person name="Nagy L.G."/>
            <person name="Riley R."/>
            <person name="Tritt A."/>
            <person name="Adam C."/>
            <person name="Daum C."/>
            <person name="Floudas D."/>
            <person name="Sun H."/>
            <person name="Yadav J.S."/>
            <person name="Pangilinan J."/>
            <person name="Larsson K.H."/>
            <person name="Matsuura K."/>
            <person name="Barry K."/>
            <person name="Labutti K."/>
            <person name="Kuo R."/>
            <person name="Ohm R.A."/>
            <person name="Bhattacharya S.S."/>
            <person name="Shirouzu T."/>
            <person name="Yoshinaga Y."/>
            <person name="Martin F.M."/>
            <person name="Grigoriev I.V."/>
            <person name="Hibbett D.S."/>
        </authorList>
    </citation>
    <scope>NUCLEOTIDE SEQUENCE [LARGE SCALE GENOMIC DNA]</scope>
    <source>
        <strain evidence="2 3">HHB14362 ss-1</strain>
    </source>
</reference>
<dbReference type="InParanoid" id="A0A165VLG0"/>
<protein>
    <submittedName>
        <fullName evidence="2">Uncharacterized protein</fullName>
    </submittedName>
</protein>
<organism evidence="2 3">
    <name type="scientific">Neolentinus lepideus HHB14362 ss-1</name>
    <dbReference type="NCBI Taxonomy" id="1314782"/>
    <lineage>
        <taxon>Eukaryota</taxon>
        <taxon>Fungi</taxon>
        <taxon>Dikarya</taxon>
        <taxon>Basidiomycota</taxon>
        <taxon>Agaricomycotina</taxon>
        <taxon>Agaricomycetes</taxon>
        <taxon>Gloeophyllales</taxon>
        <taxon>Gloeophyllaceae</taxon>
        <taxon>Neolentinus</taxon>
    </lineage>
</organism>
<gene>
    <name evidence="2" type="ORF">NEOLEDRAFT_1055934</name>
</gene>